<comment type="caution">
    <text evidence="1">The sequence shown here is derived from an EMBL/GenBank/DDBJ whole genome shotgun (WGS) entry which is preliminary data.</text>
</comment>
<reference evidence="1 2" key="1">
    <citation type="journal article" date="2011" name="Genome Res.">
        <title>Phylogeny-wide analysis of social amoeba genomes highlights ancient origins for complex intercellular communication.</title>
        <authorList>
            <person name="Heidel A.J."/>
            <person name="Lawal H.M."/>
            <person name="Felder M."/>
            <person name="Schilde C."/>
            <person name="Helps N.R."/>
            <person name="Tunggal B."/>
            <person name="Rivero F."/>
            <person name="John U."/>
            <person name="Schleicher M."/>
            <person name="Eichinger L."/>
            <person name="Platzer M."/>
            <person name="Noegel A.A."/>
            <person name="Schaap P."/>
            <person name="Gloeckner G."/>
        </authorList>
    </citation>
    <scope>NUCLEOTIDE SEQUENCE [LARGE SCALE GENOMIC DNA]</scope>
    <source>
        <strain evidence="2">ATCC 26659 / Pp 5 / PN500</strain>
    </source>
</reference>
<dbReference type="RefSeq" id="XP_020430548.1">
    <property type="nucleotide sequence ID" value="XM_020579873.1"/>
</dbReference>
<protein>
    <submittedName>
        <fullName evidence="1">Uncharacterized protein</fullName>
    </submittedName>
</protein>
<dbReference type="GeneID" id="31364550"/>
<name>D3BKJ3_HETP5</name>
<evidence type="ECO:0000313" key="1">
    <source>
        <dbReference type="EMBL" id="EFA78423.1"/>
    </source>
</evidence>
<dbReference type="InParanoid" id="D3BKJ3"/>
<keyword evidence="2" id="KW-1185">Reference proteome</keyword>
<dbReference type="AlphaFoldDB" id="D3BKJ3"/>
<accession>D3BKJ3</accession>
<gene>
    <name evidence="1" type="ORF">PPL_09074</name>
</gene>
<organism evidence="1 2">
    <name type="scientific">Heterostelium pallidum (strain ATCC 26659 / Pp 5 / PN500)</name>
    <name type="common">Cellular slime mold</name>
    <name type="synonym">Polysphondylium pallidum</name>
    <dbReference type="NCBI Taxonomy" id="670386"/>
    <lineage>
        <taxon>Eukaryota</taxon>
        <taxon>Amoebozoa</taxon>
        <taxon>Evosea</taxon>
        <taxon>Eumycetozoa</taxon>
        <taxon>Dictyostelia</taxon>
        <taxon>Acytosteliales</taxon>
        <taxon>Acytosteliaceae</taxon>
        <taxon>Heterostelium</taxon>
    </lineage>
</organism>
<proteinExistence type="predicted"/>
<sequence length="102" mass="12123">MVDKSNRKDKNFKDQTQNFLKQYINYFVRNGALDFLTNRKNYYTLDIRSSCNVVADQILVDWRIYYFHLSNKDFMASLYIEFDCFALVESYDRSSLITVGGV</sequence>
<evidence type="ECO:0000313" key="2">
    <source>
        <dbReference type="Proteomes" id="UP000001396"/>
    </source>
</evidence>
<dbReference type="Proteomes" id="UP000001396">
    <property type="component" value="Unassembled WGS sequence"/>
</dbReference>
<dbReference type="EMBL" id="ADBJ01000038">
    <property type="protein sequence ID" value="EFA78423.1"/>
    <property type="molecule type" value="Genomic_DNA"/>
</dbReference>